<dbReference type="GO" id="GO:0005886">
    <property type="term" value="C:plasma membrane"/>
    <property type="evidence" value="ECO:0007669"/>
    <property type="project" value="UniProtKB-SubCell"/>
</dbReference>
<evidence type="ECO:0000313" key="8">
    <source>
        <dbReference type="EMBL" id="SDX89926.1"/>
    </source>
</evidence>
<feature type="transmembrane region" description="Helical" evidence="6">
    <location>
        <begin position="20"/>
        <end position="43"/>
    </location>
</feature>
<keyword evidence="5 6" id="KW-0472">Membrane</keyword>
<keyword evidence="4 6" id="KW-1133">Transmembrane helix</keyword>
<evidence type="ECO:0000259" key="7">
    <source>
        <dbReference type="Pfam" id="PF05425"/>
    </source>
</evidence>
<proteinExistence type="inferred from homology"/>
<feature type="transmembrane region" description="Helical" evidence="6">
    <location>
        <begin position="127"/>
        <end position="146"/>
    </location>
</feature>
<evidence type="ECO:0000313" key="9">
    <source>
        <dbReference type="Proteomes" id="UP000198500"/>
    </source>
</evidence>
<comment type="similarity">
    <text evidence="6">Belongs to the CopD family.</text>
</comment>
<evidence type="ECO:0000256" key="5">
    <source>
        <dbReference type="ARBA" id="ARBA00023136"/>
    </source>
</evidence>
<dbReference type="InterPro" id="IPR008457">
    <property type="entry name" value="Cu-R_CopD_dom"/>
</dbReference>
<feature type="transmembrane region" description="Helical" evidence="6">
    <location>
        <begin position="229"/>
        <end position="249"/>
    </location>
</feature>
<keyword evidence="2 6" id="KW-1003">Cell membrane</keyword>
<sequence length="298" mass="31922">MGDMLLSGWDIWVIARELTTVGFYVATLMAVGGVLFRAAFPALPVAQQARLERNSLVAAWSGIALALLLCPLHAAYLGGSSLTAAYDHMLLRIVLQSAQGERLYLSVAGLLLLQVALLGSRLPHLRATVGILGILLVLVAFTLVGHTHGKPVLSGLLIAHLAMAAFWLAALPPLFRLLHQSSQDPLPSRQLQRFSRLGAVMIAVLLMAGGVLAAWLLGGQATALWHSNYGRVLSLKLALIALLLMLGGLNRWRLVPALARGERHARRHLRLSIAGEGVLMILVLLAAALLMNTRAPMA</sequence>
<dbReference type="RefSeq" id="WP_092571301.1">
    <property type="nucleotide sequence ID" value="NZ_BMXH01000014.1"/>
</dbReference>
<protein>
    <recommendedName>
        <fullName evidence="6">Copper resistance protein D</fullName>
    </recommendedName>
</protein>
<feature type="domain" description="Copper resistance protein D" evidence="7">
    <location>
        <begin position="190"/>
        <end position="290"/>
    </location>
</feature>
<reference evidence="8 9" key="1">
    <citation type="submission" date="2016-10" db="EMBL/GenBank/DDBJ databases">
        <authorList>
            <person name="de Groot N.N."/>
        </authorList>
    </citation>
    <scope>NUCLEOTIDE SEQUENCE [LARGE SCALE GENOMIC DNA]</scope>
    <source>
        <strain evidence="8 9">DSM 19219</strain>
    </source>
</reference>
<dbReference type="AlphaFoldDB" id="A0A1H3FG37"/>
<feature type="transmembrane region" description="Helical" evidence="6">
    <location>
        <begin position="103"/>
        <end position="120"/>
    </location>
</feature>
<dbReference type="Pfam" id="PF05425">
    <property type="entry name" value="CopD"/>
    <property type="match status" value="1"/>
</dbReference>
<evidence type="ECO:0000256" key="6">
    <source>
        <dbReference type="RuleBase" id="RU369037"/>
    </source>
</evidence>
<dbReference type="EMBL" id="FNNI01000008">
    <property type="protein sequence ID" value="SDX89926.1"/>
    <property type="molecule type" value="Genomic_DNA"/>
</dbReference>
<dbReference type="Proteomes" id="UP000198500">
    <property type="component" value="Unassembled WGS sequence"/>
</dbReference>
<gene>
    <name evidence="8" type="ORF">SAMN05443545_10817</name>
</gene>
<evidence type="ECO:0000256" key="3">
    <source>
        <dbReference type="ARBA" id="ARBA00022692"/>
    </source>
</evidence>
<feature type="transmembrane region" description="Helical" evidence="6">
    <location>
        <begin position="196"/>
        <end position="217"/>
    </location>
</feature>
<accession>A0A1H3FG37</accession>
<dbReference type="PANTHER" id="PTHR34820:SF4">
    <property type="entry name" value="INNER MEMBRANE PROTEIN YEBZ"/>
    <property type="match status" value="1"/>
</dbReference>
<comment type="subcellular location">
    <subcellularLocation>
        <location evidence="6">Cell inner membrane</location>
        <topology evidence="6">Multi-pass membrane protein</topology>
    </subcellularLocation>
    <subcellularLocation>
        <location evidence="1">Cell membrane</location>
        <topology evidence="1">Multi-pass membrane protein</topology>
    </subcellularLocation>
</comment>
<feature type="transmembrane region" description="Helical" evidence="6">
    <location>
        <begin position="55"/>
        <end position="76"/>
    </location>
</feature>
<evidence type="ECO:0000256" key="1">
    <source>
        <dbReference type="ARBA" id="ARBA00004651"/>
    </source>
</evidence>
<feature type="transmembrane region" description="Helical" evidence="6">
    <location>
        <begin position="269"/>
        <end position="291"/>
    </location>
</feature>
<comment type="function">
    <text evidence="6">Involved in copper resistance.</text>
</comment>
<organism evidence="8 9">
    <name type="scientific">Aidingimonas halophila</name>
    <dbReference type="NCBI Taxonomy" id="574349"/>
    <lineage>
        <taxon>Bacteria</taxon>
        <taxon>Pseudomonadati</taxon>
        <taxon>Pseudomonadota</taxon>
        <taxon>Gammaproteobacteria</taxon>
        <taxon>Oceanospirillales</taxon>
        <taxon>Halomonadaceae</taxon>
        <taxon>Aidingimonas</taxon>
    </lineage>
</organism>
<dbReference type="STRING" id="574349.SAMN05443545_10817"/>
<dbReference type="PANTHER" id="PTHR34820">
    <property type="entry name" value="INNER MEMBRANE PROTEIN YEBZ"/>
    <property type="match status" value="1"/>
</dbReference>
<feature type="transmembrane region" description="Helical" evidence="6">
    <location>
        <begin position="152"/>
        <end position="175"/>
    </location>
</feature>
<name>A0A1H3FG37_9GAMM</name>
<dbReference type="GO" id="GO:0046688">
    <property type="term" value="P:response to copper ion"/>
    <property type="evidence" value="ECO:0007669"/>
    <property type="project" value="UniProtKB-UniRule"/>
</dbReference>
<keyword evidence="6" id="KW-0186">Copper</keyword>
<keyword evidence="3 6" id="KW-0812">Transmembrane</keyword>
<dbReference type="OrthoDB" id="5782483at2"/>
<keyword evidence="6" id="KW-0997">Cell inner membrane</keyword>
<keyword evidence="9" id="KW-1185">Reference proteome</keyword>
<dbReference type="InterPro" id="IPR032694">
    <property type="entry name" value="CopC/D"/>
</dbReference>
<evidence type="ECO:0000256" key="2">
    <source>
        <dbReference type="ARBA" id="ARBA00022475"/>
    </source>
</evidence>
<dbReference type="GO" id="GO:0006825">
    <property type="term" value="P:copper ion transport"/>
    <property type="evidence" value="ECO:0007669"/>
    <property type="project" value="InterPro"/>
</dbReference>
<evidence type="ECO:0000256" key="4">
    <source>
        <dbReference type="ARBA" id="ARBA00022989"/>
    </source>
</evidence>